<dbReference type="InterPro" id="IPR050956">
    <property type="entry name" value="2C_system_His_kinase"/>
</dbReference>
<evidence type="ECO:0000259" key="4">
    <source>
        <dbReference type="PROSITE" id="PS50110"/>
    </source>
</evidence>
<dbReference type="InterPro" id="IPR003661">
    <property type="entry name" value="HisK_dim/P_dom"/>
</dbReference>
<sequence length="579" mass="66041">MRSLLADQEIDNQKQSSEWLKQRLSQFNIFEEFETNSTQEDRRPNGEERVKANGNNLWEFIVKMSKKKDTIEEQEQIFKRKLKSKTFIQVKCALTNNGRQLMAICTDITRIKQVEQQGRRMRASFFSSVAHELRTPLNSIIPMLSMILEMIKPMQQLDRVKKYLQIVRNSSMHLQTVIEDALDVTRIENNKFCIYQEHFDIRKAVQEVTEIMSFQIEQKGLQQVVEFDRSVPDIIFSDCKRFKQVLFNLIGNAVKFTFGGSINVSLRFLKQTLTCTVRDTGIGIQSQDQKKLFKFFGTLAKSKDINRGGMGLGLTISKMIVQSLGGDITLTSQTGVGSVFTFSIPIEVKEEDQPIKQRQTSFSPLKQELKAIQNIIQISSNQIQFSDQSGAVDSESVDGEGTVREKSQCRKALSQLYPDLKIYKISGAHGANQRSHLVEEDQSYIEEIKLVTHDNIAKTKILCVDDSTYNLFVIKELISSIDQSIHVDTALNGKIALELLNKNKLTQYNLVLMDLNMPVMDGFQAAKCARENPLISKVKIVAISAITKHQFHSNPFSHYFNGFIEKPICRASLFQAIYS</sequence>
<keyword evidence="1 2" id="KW-0597">Phosphoprotein</keyword>
<dbReference type="InterPro" id="IPR004358">
    <property type="entry name" value="Sig_transdc_His_kin-like_C"/>
</dbReference>
<evidence type="ECO:0000256" key="2">
    <source>
        <dbReference type="PROSITE-ProRule" id="PRU00169"/>
    </source>
</evidence>
<comment type="caution">
    <text evidence="5">The sequence shown here is derived from an EMBL/GenBank/DDBJ whole genome shotgun (WGS) entry which is preliminary data.</text>
</comment>
<accession>A0A8J8P078</accession>
<proteinExistence type="predicted"/>
<evidence type="ECO:0000313" key="5">
    <source>
        <dbReference type="EMBL" id="TNV83610.1"/>
    </source>
</evidence>
<dbReference type="FunFam" id="3.30.565.10:FF:000010">
    <property type="entry name" value="Sensor histidine kinase RcsC"/>
    <property type="match status" value="1"/>
</dbReference>
<dbReference type="InterPro" id="IPR003594">
    <property type="entry name" value="HATPase_dom"/>
</dbReference>
<dbReference type="AlphaFoldDB" id="A0A8J8P078"/>
<dbReference type="Pfam" id="PF00512">
    <property type="entry name" value="HisKA"/>
    <property type="match status" value="1"/>
</dbReference>
<dbReference type="EMBL" id="RRYP01003653">
    <property type="protein sequence ID" value="TNV83610.1"/>
    <property type="molecule type" value="Genomic_DNA"/>
</dbReference>
<name>A0A8J8P078_HALGN</name>
<dbReference type="InterPro" id="IPR036097">
    <property type="entry name" value="HisK_dim/P_sf"/>
</dbReference>
<dbReference type="Gene3D" id="3.40.50.2300">
    <property type="match status" value="1"/>
</dbReference>
<evidence type="ECO:0008006" key="7">
    <source>
        <dbReference type="Google" id="ProtNLM"/>
    </source>
</evidence>
<organism evidence="5 6">
    <name type="scientific">Halteria grandinella</name>
    <dbReference type="NCBI Taxonomy" id="5974"/>
    <lineage>
        <taxon>Eukaryota</taxon>
        <taxon>Sar</taxon>
        <taxon>Alveolata</taxon>
        <taxon>Ciliophora</taxon>
        <taxon>Intramacronucleata</taxon>
        <taxon>Spirotrichea</taxon>
        <taxon>Stichotrichia</taxon>
        <taxon>Sporadotrichida</taxon>
        <taxon>Halteriidae</taxon>
        <taxon>Halteria</taxon>
    </lineage>
</organism>
<dbReference type="Gene3D" id="3.30.565.10">
    <property type="entry name" value="Histidine kinase-like ATPase, C-terminal domain"/>
    <property type="match status" value="1"/>
</dbReference>
<reference evidence="5" key="1">
    <citation type="submission" date="2019-06" db="EMBL/GenBank/DDBJ databases">
        <authorList>
            <person name="Zheng W."/>
        </authorList>
    </citation>
    <scope>NUCLEOTIDE SEQUENCE</scope>
    <source>
        <strain evidence="5">QDHG01</strain>
    </source>
</reference>
<dbReference type="InterPro" id="IPR011006">
    <property type="entry name" value="CheY-like_superfamily"/>
</dbReference>
<dbReference type="CDD" id="cd00082">
    <property type="entry name" value="HisKA"/>
    <property type="match status" value="1"/>
</dbReference>
<dbReference type="GO" id="GO:0000155">
    <property type="term" value="F:phosphorelay sensor kinase activity"/>
    <property type="evidence" value="ECO:0007669"/>
    <property type="project" value="InterPro"/>
</dbReference>
<dbReference type="PANTHER" id="PTHR43719:SF28">
    <property type="entry name" value="PEROXIDE STRESS-ACTIVATED HISTIDINE KINASE MAK1-RELATED"/>
    <property type="match status" value="1"/>
</dbReference>
<dbReference type="CDD" id="cd17546">
    <property type="entry name" value="REC_hyHK_CKI1_RcsC-like"/>
    <property type="match status" value="1"/>
</dbReference>
<dbReference type="PRINTS" id="PR00344">
    <property type="entry name" value="BCTRLSENSOR"/>
</dbReference>
<evidence type="ECO:0000256" key="1">
    <source>
        <dbReference type="ARBA" id="ARBA00022553"/>
    </source>
</evidence>
<dbReference type="PROSITE" id="PS50109">
    <property type="entry name" value="HIS_KIN"/>
    <property type="match status" value="1"/>
</dbReference>
<feature type="domain" description="Response regulatory" evidence="4">
    <location>
        <begin position="460"/>
        <end position="579"/>
    </location>
</feature>
<dbReference type="SMART" id="SM00388">
    <property type="entry name" value="HisKA"/>
    <property type="match status" value="1"/>
</dbReference>
<dbReference type="Pfam" id="PF00072">
    <property type="entry name" value="Response_reg"/>
    <property type="match status" value="1"/>
</dbReference>
<gene>
    <name evidence="5" type="ORF">FGO68_gene728</name>
</gene>
<evidence type="ECO:0000313" key="6">
    <source>
        <dbReference type="Proteomes" id="UP000785679"/>
    </source>
</evidence>
<dbReference type="Pfam" id="PF02518">
    <property type="entry name" value="HATPase_c"/>
    <property type="match status" value="1"/>
</dbReference>
<dbReference type="SUPFAM" id="SSF55874">
    <property type="entry name" value="ATPase domain of HSP90 chaperone/DNA topoisomerase II/histidine kinase"/>
    <property type="match status" value="1"/>
</dbReference>
<dbReference type="InterPro" id="IPR005467">
    <property type="entry name" value="His_kinase_dom"/>
</dbReference>
<dbReference type="SUPFAM" id="SSF47384">
    <property type="entry name" value="Homodimeric domain of signal transducing histidine kinase"/>
    <property type="match status" value="1"/>
</dbReference>
<dbReference type="SUPFAM" id="SSF52172">
    <property type="entry name" value="CheY-like"/>
    <property type="match status" value="1"/>
</dbReference>
<feature type="domain" description="Histidine kinase" evidence="3">
    <location>
        <begin position="128"/>
        <end position="348"/>
    </location>
</feature>
<evidence type="ECO:0000259" key="3">
    <source>
        <dbReference type="PROSITE" id="PS50109"/>
    </source>
</evidence>
<keyword evidence="6" id="KW-1185">Reference proteome</keyword>
<dbReference type="InterPro" id="IPR001789">
    <property type="entry name" value="Sig_transdc_resp-reg_receiver"/>
</dbReference>
<feature type="modified residue" description="4-aspartylphosphate" evidence="2">
    <location>
        <position position="514"/>
    </location>
</feature>
<dbReference type="InterPro" id="IPR036890">
    <property type="entry name" value="HATPase_C_sf"/>
</dbReference>
<dbReference type="SMART" id="SM00387">
    <property type="entry name" value="HATPase_c"/>
    <property type="match status" value="1"/>
</dbReference>
<dbReference type="PROSITE" id="PS50110">
    <property type="entry name" value="RESPONSE_REGULATORY"/>
    <property type="match status" value="1"/>
</dbReference>
<dbReference type="PANTHER" id="PTHR43719">
    <property type="entry name" value="TWO-COMPONENT HISTIDINE KINASE"/>
    <property type="match status" value="1"/>
</dbReference>
<dbReference type="SMART" id="SM00448">
    <property type="entry name" value="REC"/>
    <property type="match status" value="1"/>
</dbReference>
<dbReference type="Proteomes" id="UP000785679">
    <property type="component" value="Unassembled WGS sequence"/>
</dbReference>
<dbReference type="OrthoDB" id="60033at2759"/>
<dbReference type="Gene3D" id="1.10.287.130">
    <property type="match status" value="1"/>
</dbReference>
<protein>
    <recommendedName>
        <fullName evidence="7">Histidine kinase</fullName>
    </recommendedName>
</protein>